<evidence type="ECO:0000313" key="3">
    <source>
        <dbReference type="Proteomes" id="UP000219522"/>
    </source>
</evidence>
<feature type="region of interest" description="Disordered" evidence="1">
    <location>
        <begin position="174"/>
        <end position="209"/>
    </location>
</feature>
<feature type="compositionally biased region" description="Low complexity" evidence="1">
    <location>
        <begin position="63"/>
        <end position="77"/>
    </location>
</feature>
<gene>
    <name evidence="2" type="ORF">SAMN05446927_1964</name>
</gene>
<evidence type="ECO:0000313" key="2">
    <source>
        <dbReference type="EMBL" id="SOE60613.1"/>
    </source>
</evidence>
<proteinExistence type="predicted"/>
<dbReference type="OrthoDB" id="8812063at2"/>
<reference evidence="2 3" key="1">
    <citation type="submission" date="2017-09" db="EMBL/GenBank/DDBJ databases">
        <authorList>
            <person name="Varghese N."/>
            <person name="Submissions S."/>
        </authorList>
    </citation>
    <scope>NUCLEOTIDE SEQUENCE [LARGE SCALE GENOMIC DNA]</scope>
    <source>
        <strain evidence="2 3">OK806</strain>
    </source>
</reference>
<protein>
    <submittedName>
        <fullName evidence="2">Cellulose biosynthesis protein BcsR</fullName>
    </submittedName>
</protein>
<dbReference type="Proteomes" id="UP000219522">
    <property type="component" value="Unassembled WGS sequence"/>
</dbReference>
<sequence length="273" mass="27944">MNTSRDIEKLFEHFGGNAGDYQEIGKENEARSARTRWPLLATLDFAQPPIPEVAQRRDVQLPTARGARGDAASDASPAPTPINRGKPPLFARAHRRTIPPVGNVTLPAVTPGAPRFAESSEAASPAEAAPVTATAPAAAPAQPALRAAVPAVPAAPLAPLAPLAANPFASRPAQTSLRAALSPAPATPPAPKPAAIPARPAASHSPAPQSILGKLFASPACDAAPEPQAPAAAAKLLASVFDRLRGSLASPDDARNDNPPASRAWATSRMPRS</sequence>
<feature type="region of interest" description="Disordered" evidence="1">
    <location>
        <begin position="247"/>
        <end position="273"/>
    </location>
</feature>
<feature type="compositionally biased region" description="Low complexity" evidence="1">
    <location>
        <begin position="113"/>
        <end position="131"/>
    </location>
</feature>
<feature type="compositionally biased region" description="Pro residues" evidence="1">
    <location>
        <begin position="185"/>
        <end position="194"/>
    </location>
</feature>
<dbReference type="NCBIfam" id="NF040718">
    <property type="entry name" value="BcsP_of_Ic"/>
    <property type="match status" value="1"/>
</dbReference>
<dbReference type="Pfam" id="PF10945">
    <property type="entry name" value="CBP_BcsR"/>
    <property type="match status" value="1"/>
</dbReference>
<evidence type="ECO:0000256" key="1">
    <source>
        <dbReference type="SAM" id="MobiDB-lite"/>
    </source>
</evidence>
<dbReference type="AlphaFoldDB" id="A0A7Z7I6F1"/>
<dbReference type="EMBL" id="OCSU01000001">
    <property type="protein sequence ID" value="SOE60613.1"/>
    <property type="molecule type" value="Genomic_DNA"/>
</dbReference>
<feature type="region of interest" description="Disordered" evidence="1">
    <location>
        <begin position="101"/>
        <end position="131"/>
    </location>
</feature>
<organism evidence="2 3">
    <name type="scientific">Caballeronia arationis</name>
    <dbReference type="NCBI Taxonomy" id="1777142"/>
    <lineage>
        <taxon>Bacteria</taxon>
        <taxon>Pseudomonadati</taxon>
        <taxon>Pseudomonadota</taxon>
        <taxon>Betaproteobacteria</taxon>
        <taxon>Burkholderiales</taxon>
        <taxon>Burkholderiaceae</taxon>
        <taxon>Caballeronia</taxon>
    </lineage>
</organism>
<dbReference type="RefSeq" id="WP_062633153.1">
    <property type="nucleotide sequence ID" value="NZ_FCOG02000007.1"/>
</dbReference>
<dbReference type="InterPro" id="IPR024487">
    <property type="entry name" value="CBP_BcsR"/>
</dbReference>
<keyword evidence="3" id="KW-1185">Reference proteome</keyword>
<name>A0A7Z7I6F1_9BURK</name>
<feature type="compositionally biased region" description="Low complexity" evidence="1">
    <location>
        <begin position="195"/>
        <end position="209"/>
    </location>
</feature>
<feature type="region of interest" description="Disordered" evidence="1">
    <location>
        <begin position="51"/>
        <end position="89"/>
    </location>
</feature>
<accession>A0A7Z7I6F1</accession>
<comment type="caution">
    <text evidence="2">The sequence shown here is derived from an EMBL/GenBank/DDBJ whole genome shotgun (WGS) entry which is preliminary data.</text>
</comment>